<keyword evidence="1" id="KW-0812">Transmembrane</keyword>
<reference evidence="2 3" key="1">
    <citation type="submission" date="2019-04" db="EMBL/GenBank/DDBJ databases">
        <title>Fungal friends and foes A comparative genomics study of 23 Aspergillus species from section Flavi.</title>
        <authorList>
            <consortium name="DOE Joint Genome Institute"/>
            <person name="Kjaerbolling I."/>
            <person name="Vesth T.C."/>
            <person name="Frisvad J.C."/>
            <person name="Nybo J.L."/>
            <person name="Theobald S."/>
            <person name="Kildgaard S."/>
            <person name="Petersen T.I."/>
            <person name="Kuo A."/>
            <person name="Sato A."/>
            <person name="Lyhne E.K."/>
            <person name="Kogle M.E."/>
            <person name="Wiebenga A."/>
            <person name="Kun R.S."/>
            <person name="Lubbers R.J."/>
            <person name="Makela M.R."/>
            <person name="Barry K."/>
            <person name="Chovatia M."/>
            <person name="Clum A."/>
            <person name="Daum C."/>
            <person name="Haridas S."/>
            <person name="He G."/>
            <person name="LaButti K."/>
            <person name="Lipzen A."/>
            <person name="Mondo S."/>
            <person name="Pangilinan J."/>
            <person name="Riley R."/>
            <person name="Salamov A."/>
            <person name="Simmons B.A."/>
            <person name="Magnuson J.K."/>
            <person name="Henrissat B."/>
            <person name="Mortensen U.H."/>
            <person name="Larsen T.O."/>
            <person name="De vries R.P."/>
            <person name="Grigoriev I.V."/>
            <person name="Machida M."/>
            <person name="Baker S.E."/>
            <person name="Andersen M.R."/>
        </authorList>
    </citation>
    <scope>NUCLEOTIDE SEQUENCE [LARGE SCALE GENOMIC DNA]</scope>
    <source>
        <strain evidence="2 3">CBS 117635</strain>
    </source>
</reference>
<organism evidence="2 3">
    <name type="scientific">Aspergillus minisclerotigenes</name>
    <dbReference type="NCBI Taxonomy" id="656917"/>
    <lineage>
        <taxon>Eukaryota</taxon>
        <taxon>Fungi</taxon>
        <taxon>Dikarya</taxon>
        <taxon>Ascomycota</taxon>
        <taxon>Pezizomycotina</taxon>
        <taxon>Eurotiomycetes</taxon>
        <taxon>Eurotiomycetidae</taxon>
        <taxon>Eurotiales</taxon>
        <taxon>Aspergillaceae</taxon>
        <taxon>Aspergillus</taxon>
        <taxon>Aspergillus subgen. Circumdati</taxon>
    </lineage>
</organism>
<evidence type="ECO:0000313" key="2">
    <source>
        <dbReference type="EMBL" id="KAB8273100.1"/>
    </source>
</evidence>
<dbReference type="EMBL" id="ML732799">
    <property type="protein sequence ID" value="KAB8273100.1"/>
    <property type="molecule type" value="Genomic_DNA"/>
</dbReference>
<evidence type="ECO:0000256" key="1">
    <source>
        <dbReference type="SAM" id="Phobius"/>
    </source>
</evidence>
<gene>
    <name evidence="2" type="ORF">BDV30DRAFT_116003</name>
</gene>
<evidence type="ECO:0000313" key="3">
    <source>
        <dbReference type="Proteomes" id="UP000326289"/>
    </source>
</evidence>
<dbReference type="AlphaFoldDB" id="A0A5N6J4C0"/>
<keyword evidence="3" id="KW-1185">Reference proteome</keyword>
<feature type="transmembrane region" description="Helical" evidence="1">
    <location>
        <begin position="50"/>
        <end position="70"/>
    </location>
</feature>
<name>A0A5N6J4C0_9EURO</name>
<accession>A0A5N6J4C0</accession>
<dbReference type="Proteomes" id="UP000326289">
    <property type="component" value="Unassembled WGS sequence"/>
</dbReference>
<sequence>MLQDAFTYCFESDEDAVGLQDLNNLVYASRSKVLACEPATPLVDGSMTLFTLRGLAGSLFLVLWASYHILVGCW</sequence>
<protein>
    <submittedName>
        <fullName evidence="2">Uncharacterized protein</fullName>
    </submittedName>
</protein>
<proteinExistence type="predicted"/>
<keyword evidence="1" id="KW-1133">Transmembrane helix</keyword>
<keyword evidence="1" id="KW-0472">Membrane</keyword>